<dbReference type="InterPro" id="IPR000719">
    <property type="entry name" value="Prot_kinase_dom"/>
</dbReference>
<dbReference type="PANTHER" id="PTHR43289">
    <property type="entry name" value="MITOGEN-ACTIVATED PROTEIN KINASE KINASE KINASE 20-RELATED"/>
    <property type="match status" value="1"/>
</dbReference>
<feature type="binding site" evidence="7">
    <location>
        <position position="36"/>
    </location>
    <ligand>
        <name>ATP</name>
        <dbReference type="ChEBI" id="CHEBI:30616"/>
    </ligand>
</feature>
<feature type="compositionally biased region" description="Pro residues" evidence="8">
    <location>
        <begin position="359"/>
        <end position="371"/>
    </location>
</feature>
<dbReference type="Gene3D" id="1.10.510.10">
    <property type="entry name" value="Transferase(Phosphotransferase) domain 1"/>
    <property type="match status" value="1"/>
</dbReference>
<dbReference type="AlphaFoldDB" id="A0AA90GVX8"/>
<feature type="domain" description="Protein kinase" evidence="9">
    <location>
        <begin position="7"/>
        <end position="263"/>
    </location>
</feature>
<dbReference type="InterPro" id="IPR011009">
    <property type="entry name" value="Kinase-like_dom_sf"/>
</dbReference>
<dbReference type="FunFam" id="1.10.510.10:FF:000021">
    <property type="entry name" value="Serine/threonine protein kinase"/>
    <property type="match status" value="1"/>
</dbReference>
<dbReference type="PROSITE" id="PS50011">
    <property type="entry name" value="PROTEIN_KINASE_DOM"/>
    <property type="match status" value="1"/>
</dbReference>
<evidence type="ECO:0000259" key="9">
    <source>
        <dbReference type="PROSITE" id="PS50011"/>
    </source>
</evidence>
<feature type="compositionally biased region" description="Pro residues" evidence="8">
    <location>
        <begin position="387"/>
        <end position="396"/>
    </location>
</feature>
<evidence type="ECO:0000256" key="3">
    <source>
        <dbReference type="ARBA" id="ARBA00022679"/>
    </source>
</evidence>
<reference evidence="10" key="1">
    <citation type="submission" date="2023-05" db="EMBL/GenBank/DDBJ databases">
        <title>Streptantibioticus silvisoli sp. nov., acidotolerant actinomycetes 1 from pine litter.</title>
        <authorList>
            <person name="Swiecimska M."/>
            <person name="Golinska P."/>
            <person name="Sangal V."/>
            <person name="Wachnowicz B."/>
            <person name="Goodfellow M."/>
        </authorList>
    </citation>
    <scope>NUCLEOTIDE SEQUENCE</scope>
    <source>
        <strain evidence="10">SL13</strain>
    </source>
</reference>
<dbReference type="EMBL" id="JABXJJ020000006">
    <property type="protein sequence ID" value="MDI5968829.1"/>
    <property type="molecule type" value="Genomic_DNA"/>
</dbReference>
<dbReference type="Pfam" id="PF00069">
    <property type="entry name" value="Pkinase"/>
    <property type="match status" value="1"/>
</dbReference>
<evidence type="ECO:0000256" key="4">
    <source>
        <dbReference type="ARBA" id="ARBA00022741"/>
    </source>
</evidence>
<keyword evidence="4 7" id="KW-0547">Nucleotide-binding</keyword>
<evidence type="ECO:0000256" key="6">
    <source>
        <dbReference type="ARBA" id="ARBA00022840"/>
    </source>
</evidence>
<proteinExistence type="predicted"/>
<evidence type="ECO:0000256" key="7">
    <source>
        <dbReference type="PROSITE-ProRule" id="PRU10141"/>
    </source>
</evidence>
<dbReference type="SMART" id="SM00220">
    <property type="entry name" value="S_TKc"/>
    <property type="match status" value="1"/>
</dbReference>
<dbReference type="InterPro" id="IPR008271">
    <property type="entry name" value="Ser/Thr_kinase_AS"/>
</dbReference>
<feature type="compositionally biased region" description="Low complexity" evidence="8">
    <location>
        <begin position="299"/>
        <end position="312"/>
    </location>
</feature>
<comment type="caution">
    <text evidence="10">The sequence shown here is derived from an EMBL/GenBank/DDBJ whole genome shotgun (WGS) entry which is preliminary data.</text>
</comment>
<dbReference type="InterPro" id="IPR017441">
    <property type="entry name" value="Protein_kinase_ATP_BS"/>
</dbReference>
<dbReference type="EC" id="2.7.11.1" evidence="1"/>
<dbReference type="GO" id="GO:0005524">
    <property type="term" value="F:ATP binding"/>
    <property type="evidence" value="ECO:0007669"/>
    <property type="project" value="UniProtKB-UniRule"/>
</dbReference>
<evidence type="ECO:0000256" key="8">
    <source>
        <dbReference type="SAM" id="MobiDB-lite"/>
    </source>
</evidence>
<gene>
    <name evidence="10" type="ORF">POF50_005635</name>
</gene>
<evidence type="ECO:0000256" key="5">
    <source>
        <dbReference type="ARBA" id="ARBA00022777"/>
    </source>
</evidence>
<dbReference type="Gene3D" id="3.30.200.20">
    <property type="entry name" value="Phosphorylase Kinase, domain 1"/>
    <property type="match status" value="1"/>
</dbReference>
<keyword evidence="5 10" id="KW-0418">Kinase</keyword>
<evidence type="ECO:0000313" key="10">
    <source>
        <dbReference type="EMBL" id="MDI5968829.1"/>
    </source>
</evidence>
<keyword evidence="3 10" id="KW-0808">Transferase</keyword>
<protein>
    <recommendedName>
        <fullName evidence="1">non-specific serine/threonine protein kinase</fullName>
        <ecNumber evidence="1">2.7.11.1</ecNumber>
    </recommendedName>
</protein>
<dbReference type="RefSeq" id="WP_282698532.1">
    <property type="nucleotide sequence ID" value="NZ_JABXJJ020000006.1"/>
</dbReference>
<dbReference type="PROSITE" id="PS00107">
    <property type="entry name" value="PROTEIN_KINASE_ATP"/>
    <property type="match status" value="1"/>
</dbReference>
<feature type="region of interest" description="Disordered" evidence="8">
    <location>
        <begin position="352"/>
        <end position="420"/>
    </location>
</feature>
<feature type="region of interest" description="Disordered" evidence="8">
    <location>
        <begin position="267"/>
        <end position="315"/>
    </location>
</feature>
<organism evidence="10">
    <name type="scientific">Streptantibioticus silvisoli</name>
    <dbReference type="NCBI Taxonomy" id="2705255"/>
    <lineage>
        <taxon>Bacteria</taxon>
        <taxon>Bacillati</taxon>
        <taxon>Actinomycetota</taxon>
        <taxon>Actinomycetes</taxon>
        <taxon>Kitasatosporales</taxon>
        <taxon>Streptomycetaceae</taxon>
        <taxon>Streptantibioticus</taxon>
    </lineage>
</organism>
<dbReference type="GO" id="GO:0004674">
    <property type="term" value="F:protein serine/threonine kinase activity"/>
    <property type="evidence" value="ECO:0007669"/>
    <property type="project" value="UniProtKB-KW"/>
</dbReference>
<sequence length="420" mass="43452">MLIKDRYRLEEVLGRGGMGEVWRGTDELLGRRVAVKLMTGTAGDERAIRRFADEARIAGSLSHPNTVAVYDFGTINDQPFMVMEYVDGHTLETEVAALRRLAPEDVSRIGGQTAAGLAAAHRAGIVHRDIKPANLMLTSGGVLKISDFGIAQFVNDSGSGLTGTGMVIGSATYMAPERALGRTADHAADLYALGCVLHELLTGRPPFTGANAAAVLAQHVESPPPDPRQHRADIPGPLAGLVTGLLAKEPHLRPTAADVTHWLAPVALPGGTTGTPAAPAGSPPAARAEPGRMPPAAHPDAGPAVPGAFGPPTLHALPEQLRRPRKREVAAAGVLAAVAAAVRVASTLSTTLTSNTVPDRPPNAQPAPTTPATPARQPGAMPAPRTDAPPLPPYPAPGATGPRSHRAGNTQGNPKGTHHR</sequence>
<feature type="compositionally biased region" description="Low complexity" evidence="8">
    <location>
        <begin position="267"/>
        <end position="288"/>
    </location>
</feature>
<dbReference type="PROSITE" id="PS00108">
    <property type="entry name" value="PROTEIN_KINASE_ST"/>
    <property type="match status" value="1"/>
</dbReference>
<dbReference type="SUPFAM" id="SSF56112">
    <property type="entry name" value="Protein kinase-like (PK-like)"/>
    <property type="match status" value="1"/>
</dbReference>
<feature type="compositionally biased region" description="Low complexity" evidence="8">
    <location>
        <begin position="372"/>
        <end position="386"/>
    </location>
</feature>
<evidence type="ECO:0000256" key="1">
    <source>
        <dbReference type="ARBA" id="ARBA00012513"/>
    </source>
</evidence>
<evidence type="ECO:0000256" key="2">
    <source>
        <dbReference type="ARBA" id="ARBA00022527"/>
    </source>
</evidence>
<keyword evidence="2" id="KW-0723">Serine/threonine-protein kinase</keyword>
<name>A0AA90GVX8_9ACTN</name>
<dbReference type="CDD" id="cd14014">
    <property type="entry name" value="STKc_PknB_like"/>
    <property type="match status" value="1"/>
</dbReference>
<accession>A0AA90GVX8</accession>
<keyword evidence="6 7" id="KW-0067">ATP-binding</keyword>
<dbReference type="PANTHER" id="PTHR43289:SF6">
    <property type="entry name" value="SERINE_THREONINE-PROTEIN KINASE NEKL-3"/>
    <property type="match status" value="1"/>
</dbReference>